<dbReference type="SUPFAM" id="SSF56235">
    <property type="entry name" value="N-terminal nucleophile aminohydrolases (Ntn hydrolases)"/>
    <property type="match status" value="1"/>
</dbReference>
<evidence type="ECO:0000313" key="2">
    <source>
        <dbReference type="Proteomes" id="UP001162156"/>
    </source>
</evidence>
<proteinExistence type="predicted"/>
<dbReference type="GO" id="GO:0051603">
    <property type="term" value="P:proteolysis involved in protein catabolic process"/>
    <property type="evidence" value="ECO:0007669"/>
    <property type="project" value="InterPro"/>
</dbReference>
<reference evidence="1" key="1">
    <citation type="journal article" date="2023" name="Insect Mol. Biol.">
        <title>Genome sequencing provides insights into the evolution of gene families encoding plant cell wall-degrading enzymes in longhorned beetles.</title>
        <authorList>
            <person name="Shin N.R."/>
            <person name="Okamura Y."/>
            <person name="Kirsch R."/>
            <person name="Pauchet Y."/>
        </authorList>
    </citation>
    <scope>NUCLEOTIDE SEQUENCE</scope>
    <source>
        <strain evidence="1">RBIC_L_NR</strain>
    </source>
</reference>
<dbReference type="InterPro" id="IPR001353">
    <property type="entry name" value="Proteasome_sua/b"/>
</dbReference>
<protein>
    <submittedName>
        <fullName evidence="1">Uncharacterized protein</fullName>
    </submittedName>
</protein>
<dbReference type="InterPro" id="IPR029055">
    <property type="entry name" value="Ntn_hydrolases_N"/>
</dbReference>
<name>A0AAV8ZHL9_9CUCU</name>
<dbReference type="Proteomes" id="UP001162156">
    <property type="component" value="Unassembled WGS sequence"/>
</dbReference>
<organism evidence="1 2">
    <name type="scientific">Rhamnusium bicolor</name>
    <dbReference type="NCBI Taxonomy" id="1586634"/>
    <lineage>
        <taxon>Eukaryota</taxon>
        <taxon>Metazoa</taxon>
        <taxon>Ecdysozoa</taxon>
        <taxon>Arthropoda</taxon>
        <taxon>Hexapoda</taxon>
        <taxon>Insecta</taxon>
        <taxon>Pterygota</taxon>
        <taxon>Neoptera</taxon>
        <taxon>Endopterygota</taxon>
        <taxon>Coleoptera</taxon>
        <taxon>Polyphaga</taxon>
        <taxon>Cucujiformia</taxon>
        <taxon>Chrysomeloidea</taxon>
        <taxon>Cerambycidae</taxon>
        <taxon>Lepturinae</taxon>
        <taxon>Rhagiini</taxon>
        <taxon>Rhamnusium</taxon>
    </lineage>
</organism>
<gene>
    <name evidence="1" type="ORF">NQ314_005229</name>
</gene>
<accession>A0AAV8ZHL9</accession>
<dbReference type="Gene3D" id="3.60.20.10">
    <property type="entry name" value="Glutamine Phosphoribosylpyrophosphate, subunit 1, domain 1"/>
    <property type="match status" value="1"/>
</dbReference>
<comment type="caution">
    <text evidence="1">The sequence shown here is derived from an EMBL/GenBank/DDBJ whole genome shotgun (WGS) entry which is preliminary data.</text>
</comment>
<dbReference type="AlphaFoldDB" id="A0AAV8ZHL9"/>
<evidence type="ECO:0000313" key="1">
    <source>
        <dbReference type="EMBL" id="KAJ8963970.1"/>
    </source>
</evidence>
<dbReference type="GO" id="GO:0005839">
    <property type="term" value="C:proteasome core complex"/>
    <property type="evidence" value="ECO:0007669"/>
    <property type="project" value="InterPro"/>
</dbReference>
<dbReference type="Pfam" id="PF00227">
    <property type="entry name" value="Proteasome"/>
    <property type="match status" value="1"/>
</dbReference>
<keyword evidence="2" id="KW-1185">Reference proteome</keyword>
<sequence length="107" mass="11726">MSLAEICGMQDFDLYSSKNIYQNDLNSLCMNFTNNLELGVPPFANPAENLSKFSKDEAGREIKIKFDHGTTTLGFMYKGGVVLAVDSRATGGQFIGSQTMKKDCGNQ</sequence>
<dbReference type="EMBL" id="JANEYF010001458">
    <property type="protein sequence ID" value="KAJ8963970.1"/>
    <property type="molecule type" value="Genomic_DNA"/>
</dbReference>